<sequence length="187" mass="20099">MNTFKISLAILGVIIIAGGVYAVKMKKSEQSDDYTRGTQGVMQQEEGVSSQMPIQGAEDIEEMVVNSPSPEAMGDGTVTVAVQSGPYIPYDSTKLSLADEGSVVLFFRAPWCPTCKALDADITANLNTIPGGVTILDVDYDTSTELKQKYGVTYQHTLVQVDAQGNMIKKWSGSPTLVDLLGQIQSK</sequence>
<evidence type="ECO:0000313" key="3">
    <source>
        <dbReference type="Proteomes" id="UP000177528"/>
    </source>
</evidence>
<evidence type="ECO:0000313" key="2">
    <source>
        <dbReference type="EMBL" id="OGY34666.1"/>
    </source>
</evidence>
<dbReference type="Pfam" id="PF00085">
    <property type="entry name" value="Thioredoxin"/>
    <property type="match status" value="1"/>
</dbReference>
<organism evidence="2 3">
    <name type="scientific">Candidatus Andersenbacteria bacterium RIFCSPHIGHO2_12_FULL_45_11</name>
    <dbReference type="NCBI Taxonomy" id="1797281"/>
    <lineage>
        <taxon>Bacteria</taxon>
        <taxon>Candidatus Anderseniibacteriota</taxon>
    </lineage>
</organism>
<feature type="domain" description="Thioredoxin" evidence="1">
    <location>
        <begin position="67"/>
        <end position="187"/>
    </location>
</feature>
<dbReference type="Gene3D" id="3.40.30.10">
    <property type="entry name" value="Glutaredoxin"/>
    <property type="match status" value="1"/>
</dbReference>
<dbReference type="SUPFAM" id="SSF52833">
    <property type="entry name" value="Thioredoxin-like"/>
    <property type="match status" value="1"/>
</dbReference>
<dbReference type="PROSITE" id="PS51352">
    <property type="entry name" value="THIOREDOXIN_2"/>
    <property type="match status" value="1"/>
</dbReference>
<dbReference type="EMBL" id="MHHR01000011">
    <property type="protein sequence ID" value="OGY34666.1"/>
    <property type="molecule type" value="Genomic_DNA"/>
</dbReference>
<dbReference type="InterPro" id="IPR036249">
    <property type="entry name" value="Thioredoxin-like_sf"/>
</dbReference>
<name>A0A1G1X3S0_9BACT</name>
<dbReference type="CDD" id="cd02947">
    <property type="entry name" value="TRX_family"/>
    <property type="match status" value="1"/>
</dbReference>
<gene>
    <name evidence="2" type="ORF">A3D99_04990</name>
</gene>
<proteinExistence type="predicted"/>
<reference evidence="2 3" key="1">
    <citation type="journal article" date="2016" name="Nat. Commun.">
        <title>Thousands of microbial genomes shed light on interconnected biogeochemical processes in an aquifer system.</title>
        <authorList>
            <person name="Anantharaman K."/>
            <person name="Brown C.T."/>
            <person name="Hug L.A."/>
            <person name="Sharon I."/>
            <person name="Castelle C.J."/>
            <person name="Probst A.J."/>
            <person name="Thomas B.C."/>
            <person name="Singh A."/>
            <person name="Wilkins M.J."/>
            <person name="Karaoz U."/>
            <person name="Brodie E.L."/>
            <person name="Williams K.H."/>
            <person name="Hubbard S.S."/>
            <person name="Banfield J.F."/>
        </authorList>
    </citation>
    <scope>NUCLEOTIDE SEQUENCE [LARGE SCALE GENOMIC DNA]</scope>
</reference>
<comment type="caution">
    <text evidence="2">The sequence shown here is derived from an EMBL/GenBank/DDBJ whole genome shotgun (WGS) entry which is preliminary data.</text>
</comment>
<dbReference type="AlphaFoldDB" id="A0A1G1X3S0"/>
<dbReference type="InterPro" id="IPR013766">
    <property type="entry name" value="Thioredoxin_domain"/>
</dbReference>
<protein>
    <recommendedName>
        <fullName evidence="1">Thioredoxin domain-containing protein</fullName>
    </recommendedName>
</protein>
<dbReference type="Proteomes" id="UP000177528">
    <property type="component" value="Unassembled WGS sequence"/>
</dbReference>
<evidence type="ECO:0000259" key="1">
    <source>
        <dbReference type="PROSITE" id="PS51352"/>
    </source>
</evidence>
<accession>A0A1G1X3S0</accession>